<dbReference type="FunFam" id="2.40.50.100:FF:000010">
    <property type="entry name" value="Acetyltransferase component of pyruvate dehydrogenase complex"/>
    <property type="match status" value="1"/>
</dbReference>
<dbReference type="PANTHER" id="PTHR23151">
    <property type="entry name" value="DIHYDROLIPOAMIDE ACETYL/SUCCINYL-TRANSFERASE-RELATED"/>
    <property type="match status" value="1"/>
</dbReference>
<feature type="domain" description="Lipoyl-binding" evidence="5">
    <location>
        <begin position="36"/>
        <end position="115"/>
    </location>
</feature>
<keyword evidence="8" id="KW-1185">Reference proteome</keyword>
<feature type="compositionally biased region" description="Pro residues" evidence="4">
    <location>
        <begin position="135"/>
        <end position="149"/>
    </location>
</feature>
<feature type="compositionally biased region" description="Basic and acidic residues" evidence="4">
    <location>
        <begin position="151"/>
        <end position="160"/>
    </location>
</feature>
<dbReference type="SUPFAM" id="SSF47005">
    <property type="entry name" value="Peripheral subunit-binding domain of 2-oxo acid dehydrogenase complex"/>
    <property type="match status" value="1"/>
</dbReference>
<dbReference type="PANTHER" id="PTHR23151:SF82">
    <property type="entry name" value="PYRUVATE DEHYDROGENASE COMPLEX PROTEIN X COMPONENT, MITOCHONDRIAL"/>
    <property type="match status" value="1"/>
</dbReference>
<dbReference type="Gene3D" id="4.10.320.10">
    <property type="entry name" value="E3-binding domain"/>
    <property type="match status" value="1"/>
</dbReference>
<dbReference type="GO" id="GO:0045254">
    <property type="term" value="C:pyruvate dehydrogenase complex"/>
    <property type="evidence" value="ECO:0007669"/>
    <property type="project" value="InterPro"/>
</dbReference>
<evidence type="ECO:0000256" key="3">
    <source>
        <dbReference type="ARBA" id="ARBA00022946"/>
    </source>
</evidence>
<dbReference type="Pfam" id="PF00364">
    <property type="entry name" value="Biotin_lipoyl"/>
    <property type="match status" value="1"/>
</dbReference>
<protein>
    <submittedName>
        <fullName evidence="7">Pyridoxine biosynthesis protein</fullName>
    </submittedName>
</protein>
<dbReference type="InterPro" id="IPR004167">
    <property type="entry name" value="PSBD"/>
</dbReference>
<accession>A0AAV9W9F1</accession>
<dbReference type="InterPro" id="IPR000089">
    <property type="entry name" value="Biotin_lipoyl"/>
</dbReference>
<comment type="similarity">
    <text evidence="1">Belongs to the 2-oxoacid dehydrogenase family.</text>
</comment>
<comment type="caution">
    <text evidence="7">The sequence shown here is derived from an EMBL/GenBank/DDBJ whole genome shotgun (WGS) entry which is preliminary data.</text>
</comment>
<evidence type="ECO:0000256" key="4">
    <source>
        <dbReference type="SAM" id="MobiDB-lite"/>
    </source>
</evidence>
<keyword evidence="2" id="KW-0450">Lipoyl</keyword>
<dbReference type="PROSITE" id="PS50968">
    <property type="entry name" value="BIOTINYL_LIPOYL"/>
    <property type="match status" value="1"/>
</dbReference>
<evidence type="ECO:0000313" key="8">
    <source>
        <dbReference type="Proteomes" id="UP001370758"/>
    </source>
</evidence>
<sequence length="377" mass="40751">MASTMSSALRSSKRLLRPAYSVAARGISSTARDLKAVNFNMPALSPTMTEGTITSWRINEGDKFSAGDVILEVETDKAQMDVEAQDDGILAKIFVQASKDAVQVGTRIGVLADIDDDLSTLQIPAESSPQIQESTPPPPPQESNPPPQPTKIDEKEVKTDHKPRKNPFIPTPGLIHLLHSNNLQMSQIPGTGPHGRVLKGDILAHLGKIHKEAPKSLAADISKRAKLDLSNIIPKKPAPAPIKEVKKEKKVDPLEEIEVSVPISLSDIPPSAIAKAAESANTSLPPSQIPPTPAELFDEILGLPSSRRVPTYTLTTAEVKSSTPPVISDLFDEILGLPVKTTPTHPHHQLKLKVPAIDRPRAEYFLSKVKSELERTA</sequence>
<dbReference type="InterPro" id="IPR036625">
    <property type="entry name" value="E3-bd_dom_sf"/>
</dbReference>
<evidence type="ECO:0000256" key="2">
    <source>
        <dbReference type="ARBA" id="ARBA00022823"/>
    </source>
</evidence>
<proteinExistence type="inferred from homology"/>
<evidence type="ECO:0000256" key="1">
    <source>
        <dbReference type="ARBA" id="ARBA00007317"/>
    </source>
</evidence>
<dbReference type="InterPro" id="IPR045257">
    <property type="entry name" value="E2/Pdx1"/>
</dbReference>
<dbReference type="PROSITE" id="PS51826">
    <property type="entry name" value="PSBD"/>
    <property type="match status" value="1"/>
</dbReference>
<dbReference type="Proteomes" id="UP001370758">
    <property type="component" value="Unassembled WGS sequence"/>
</dbReference>
<dbReference type="EMBL" id="JAVHJL010000005">
    <property type="protein sequence ID" value="KAK6503499.1"/>
    <property type="molecule type" value="Genomic_DNA"/>
</dbReference>
<reference evidence="7 8" key="1">
    <citation type="submission" date="2023-08" db="EMBL/GenBank/DDBJ databases">
        <authorList>
            <person name="Palmer J.M."/>
        </authorList>
    </citation>
    <scope>NUCLEOTIDE SEQUENCE [LARGE SCALE GENOMIC DNA]</scope>
    <source>
        <strain evidence="7 8">TWF481</strain>
    </source>
</reference>
<gene>
    <name evidence="7" type="primary">PDX1</name>
    <name evidence="7" type="ORF">TWF481_008516</name>
</gene>
<dbReference type="GO" id="GO:0006086">
    <property type="term" value="P:pyruvate decarboxylation to acetyl-CoA"/>
    <property type="evidence" value="ECO:0007669"/>
    <property type="project" value="InterPro"/>
</dbReference>
<dbReference type="AlphaFoldDB" id="A0AAV9W9F1"/>
<dbReference type="CDD" id="cd06849">
    <property type="entry name" value="lipoyl_domain"/>
    <property type="match status" value="1"/>
</dbReference>
<dbReference type="GO" id="GO:0004742">
    <property type="term" value="F:dihydrolipoyllysine-residue acetyltransferase activity"/>
    <property type="evidence" value="ECO:0007669"/>
    <property type="project" value="TreeGrafter"/>
</dbReference>
<name>A0AAV9W9F1_9PEZI</name>
<dbReference type="Pfam" id="PF02817">
    <property type="entry name" value="E3_binding"/>
    <property type="match status" value="1"/>
</dbReference>
<evidence type="ECO:0000313" key="7">
    <source>
        <dbReference type="EMBL" id="KAK6503499.1"/>
    </source>
</evidence>
<evidence type="ECO:0000259" key="5">
    <source>
        <dbReference type="PROSITE" id="PS50968"/>
    </source>
</evidence>
<keyword evidence="3" id="KW-0809">Transit peptide</keyword>
<dbReference type="PROSITE" id="PS00189">
    <property type="entry name" value="LIPOYL"/>
    <property type="match status" value="1"/>
</dbReference>
<dbReference type="InterPro" id="IPR003016">
    <property type="entry name" value="2-oxoA_DH_lipoyl-BS"/>
</dbReference>
<dbReference type="InterPro" id="IPR011053">
    <property type="entry name" value="Single_hybrid_motif"/>
</dbReference>
<organism evidence="7 8">
    <name type="scientific">Arthrobotrys musiformis</name>
    <dbReference type="NCBI Taxonomy" id="47236"/>
    <lineage>
        <taxon>Eukaryota</taxon>
        <taxon>Fungi</taxon>
        <taxon>Dikarya</taxon>
        <taxon>Ascomycota</taxon>
        <taxon>Pezizomycotina</taxon>
        <taxon>Orbiliomycetes</taxon>
        <taxon>Orbiliales</taxon>
        <taxon>Orbiliaceae</taxon>
        <taxon>Arthrobotrys</taxon>
    </lineage>
</organism>
<dbReference type="SUPFAM" id="SSF51230">
    <property type="entry name" value="Single hybrid motif"/>
    <property type="match status" value="1"/>
</dbReference>
<dbReference type="Gene3D" id="2.40.50.100">
    <property type="match status" value="1"/>
</dbReference>
<feature type="region of interest" description="Disordered" evidence="4">
    <location>
        <begin position="126"/>
        <end position="168"/>
    </location>
</feature>
<feature type="domain" description="Peripheral subunit-binding (PSBD)" evidence="6">
    <location>
        <begin position="169"/>
        <end position="206"/>
    </location>
</feature>
<evidence type="ECO:0000259" key="6">
    <source>
        <dbReference type="PROSITE" id="PS51826"/>
    </source>
</evidence>